<evidence type="ECO:0000313" key="2">
    <source>
        <dbReference type="EMBL" id="CAA9321219.1"/>
    </source>
</evidence>
<keyword evidence="1" id="KW-1133">Transmembrane helix</keyword>
<keyword evidence="1" id="KW-0812">Transmembrane</keyword>
<evidence type="ECO:0000256" key="1">
    <source>
        <dbReference type="SAM" id="Phobius"/>
    </source>
</evidence>
<sequence>KAVPPHTYAGGLAGVALRFVLCRFMNPMYRHAPEHDSSFKIGLESFALD</sequence>
<feature type="transmembrane region" description="Helical" evidence="1">
    <location>
        <begin position="6"/>
        <end position="25"/>
    </location>
</feature>
<feature type="non-terminal residue" evidence="2">
    <location>
        <position position="1"/>
    </location>
</feature>
<dbReference type="EMBL" id="CADCTR010001940">
    <property type="protein sequence ID" value="CAA9321219.1"/>
    <property type="molecule type" value="Genomic_DNA"/>
</dbReference>
<accession>A0A6J4L3C6</accession>
<protein>
    <submittedName>
        <fullName evidence="2">Uncharacterized protein</fullName>
    </submittedName>
</protein>
<dbReference type="AlphaFoldDB" id="A0A6J4L3C6"/>
<proteinExistence type="predicted"/>
<keyword evidence="1" id="KW-0472">Membrane</keyword>
<gene>
    <name evidence="2" type="ORF">AVDCRST_MAG93-5753</name>
</gene>
<organism evidence="2">
    <name type="scientific">uncultured Chloroflexia bacterium</name>
    <dbReference type="NCBI Taxonomy" id="1672391"/>
    <lineage>
        <taxon>Bacteria</taxon>
        <taxon>Bacillati</taxon>
        <taxon>Chloroflexota</taxon>
        <taxon>Chloroflexia</taxon>
        <taxon>environmental samples</taxon>
    </lineage>
</organism>
<reference evidence="2" key="1">
    <citation type="submission" date="2020-02" db="EMBL/GenBank/DDBJ databases">
        <authorList>
            <person name="Meier V. D."/>
        </authorList>
    </citation>
    <scope>NUCLEOTIDE SEQUENCE</scope>
    <source>
        <strain evidence="2">AVDCRST_MAG93</strain>
    </source>
</reference>
<name>A0A6J4L3C6_9CHLR</name>